<dbReference type="Gene3D" id="1.10.510.10">
    <property type="entry name" value="Transferase(Phosphotransferase) domain 1"/>
    <property type="match status" value="1"/>
</dbReference>
<dbReference type="InterPro" id="IPR001245">
    <property type="entry name" value="Ser-Thr/Tyr_kinase_cat_dom"/>
</dbReference>
<evidence type="ECO:0000313" key="10">
    <source>
        <dbReference type="Proteomes" id="UP000027120"/>
    </source>
</evidence>
<dbReference type="eggNOG" id="KOG1187">
    <property type="taxonomic scope" value="Eukaryota"/>
</dbReference>
<keyword evidence="10" id="KW-1185">Reference proteome</keyword>
<dbReference type="Gene3D" id="3.30.200.20">
    <property type="entry name" value="Phosphorylase Kinase, domain 1"/>
    <property type="match status" value="1"/>
</dbReference>
<feature type="transmembrane region" description="Helical" evidence="7">
    <location>
        <begin position="250"/>
        <end position="274"/>
    </location>
</feature>
<dbReference type="InterPro" id="IPR011009">
    <property type="entry name" value="Kinase-like_dom_sf"/>
</dbReference>
<organism evidence="9 10">
    <name type="scientific">Citrus sinensis</name>
    <name type="common">Sweet orange</name>
    <name type="synonym">Citrus aurantium var. sinensis</name>
    <dbReference type="NCBI Taxonomy" id="2711"/>
    <lineage>
        <taxon>Eukaryota</taxon>
        <taxon>Viridiplantae</taxon>
        <taxon>Streptophyta</taxon>
        <taxon>Embryophyta</taxon>
        <taxon>Tracheophyta</taxon>
        <taxon>Spermatophyta</taxon>
        <taxon>Magnoliopsida</taxon>
        <taxon>eudicotyledons</taxon>
        <taxon>Gunneridae</taxon>
        <taxon>Pentapetalae</taxon>
        <taxon>rosids</taxon>
        <taxon>malvids</taxon>
        <taxon>Sapindales</taxon>
        <taxon>Rutaceae</taxon>
        <taxon>Aurantioideae</taxon>
        <taxon>Citrus</taxon>
    </lineage>
</organism>
<keyword evidence="3 6" id="KW-0547">Nucleotide-binding</keyword>
<dbReference type="Pfam" id="PF19160">
    <property type="entry name" value="SPARK"/>
    <property type="match status" value="1"/>
</dbReference>
<evidence type="ECO:0000259" key="8">
    <source>
        <dbReference type="PROSITE" id="PS50011"/>
    </source>
</evidence>
<dbReference type="InterPro" id="IPR051564">
    <property type="entry name" value="LRR_receptor-like_kinase"/>
</dbReference>
<dbReference type="PROSITE" id="PS50011">
    <property type="entry name" value="PROTEIN_KINASE_DOM"/>
    <property type="match status" value="1"/>
</dbReference>
<proteinExistence type="predicted"/>
<gene>
    <name evidence="9" type="ORF">CISIN_1g042871mg</name>
</gene>
<evidence type="ECO:0000256" key="6">
    <source>
        <dbReference type="PROSITE-ProRule" id="PRU10141"/>
    </source>
</evidence>
<keyword evidence="7" id="KW-1133">Transmembrane helix</keyword>
<evidence type="ECO:0000256" key="1">
    <source>
        <dbReference type="ARBA" id="ARBA00022527"/>
    </source>
</evidence>
<dbReference type="SMR" id="A0A067FS33"/>
<dbReference type="InterPro" id="IPR008271">
    <property type="entry name" value="Ser/Thr_kinase_AS"/>
</dbReference>
<dbReference type="GO" id="GO:0007165">
    <property type="term" value="P:signal transduction"/>
    <property type="evidence" value="ECO:0000318"/>
    <property type="project" value="GO_Central"/>
</dbReference>
<reference evidence="9 10" key="1">
    <citation type="submission" date="2014-04" db="EMBL/GenBank/DDBJ databases">
        <authorList>
            <consortium name="International Citrus Genome Consortium"/>
            <person name="Gmitter F."/>
            <person name="Chen C."/>
            <person name="Farmerie W."/>
            <person name="Harkins T."/>
            <person name="Desany B."/>
            <person name="Mohiuddin M."/>
            <person name="Kodira C."/>
            <person name="Borodovsky M."/>
            <person name="Lomsadze A."/>
            <person name="Burns P."/>
            <person name="Jenkins J."/>
            <person name="Prochnik S."/>
            <person name="Shu S."/>
            <person name="Chapman J."/>
            <person name="Pitluck S."/>
            <person name="Schmutz J."/>
            <person name="Rokhsar D."/>
        </authorList>
    </citation>
    <scope>NUCLEOTIDE SEQUENCE</scope>
</reference>
<name>A0A067FS33_CITSI</name>
<evidence type="ECO:0000256" key="5">
    <source>
        <dbReference type="ARBA" id="ARBA00022840"/>
    </source>
</evidence>
<sequence>MVVPYIAKSTFQEGKHKMYPQDLSFMFIFIIIITAVTELTHCQPSPVDCSLHFQFSSLSNNSSCEGGDWGGFLPNKCCDSAFQKYLYALGQRANQTGNIYLNSSEQRSCLTSMKRLEEDAFACGIEKLTSGAGACSNYSVADVSKMLGNKLIKFNEDCKFVSSDGEWDQICGVCVQSWEEIKGPHFASSKAESIDIESEVCRFAAMVSLISSRIGDEKYAQNVFTCLAAQDIYITKQTLAEMKMTHKTGIWILIGGLVVVGVVAIIIIASCICLKRYYKSNPPAKITSFKGVQLKDPGCPRYTIREVHYATEKLNELNLIGEGITGKVYKGKLSNNQHVAIKHITNEGNVETFVREVASSSHVRHPNLVALLGYCLRVDECFLIYELCPNGNLAEWLFGKDKCLSWIQRLEIAIDSARGLWFLHSYSEGCIVHRDIKPTNILLGPNFEAKLSDFGLSKVIDIGETYASSEVRGTFGYLDPEYRSNCKVNSSGDVYSFGIVLLQILSGKKAKVLTRAGSALELADPKLDREYSIEAFDLTLQLALSCTALTHQRPPMEQVFVTLQKALDISTTAKASTTQTSTTQPSTP</sequence>
<evidence type="ECO:0000256" key="7">
    <source>
        <dbReference type="SAM" id="Phobius"/>
    </source>
</evidence>
<keyword evidence="4" id="KW-0418">Kinase</keyword>
<keyword evidence="2" id="KW-0808">Transferase</keyword>
<keyword evidence="5 6" id="KW-0067">ATP-binding</keyword>
<dbReference type="PROSITE" id="PS00107">
    <property type="entry name" value="PROTEIN_KINASE_ATP"/>
    <property type="match status" value="1"/>
</dbReference>
<dbReference type="PaxDb" id="2711-XP_006470485.1"/>
<dbReference type="PROSITE" id="PS00108">
    <property type="entry name" value="PROTEIN_KINASE_ST"/>
    <property type="match status" value="1"/>
</dbReference>
<dbReference type="GO" id="GO:0004672">
    <property type="term" value="F:protein kinase activity"/>
    <property type="evidence" value="ECO:0000318"/>
    <property type="project" value="GO_Central"/>
</dbReference>
<dbReference type="Pfam" id="PF07714">
    <property type="entry name" value="PK_Tyr_Ser-Thr"/>
    <property type="match status" value="1"/>
</dbReference>
<dbReference type="InterPro" id="IPR043891">
    <property type="entry name" value="SPARK"/>
</dbReference>
<dbReference type="GO" id="GO:0004674">
    <property type="term" value="F:protein serine/threonine kinase activity"/>
    <property type="evidence" value="ECO:0007669"/>
    <property type="project" value="UniProtKB-KW"/>
</dbReference>
<protein>
    <recommendedName>
        <fullName evidence="8">Protein kinase domain-containing protein</fullName>
    </recommendedName>
</protein>
<dbReference type="GO" id="GO:0005524">
    <property type="term" value="F:ATP binding"/>
    <property type="evidence" value="ECO:0007669"/>
    <property type="project" value="UniProtKB-UniRule"/>
</dbReference>
<evidence type="ECO:0000256" key="2">
    <source>
        <dbReference type="ARBA" id="ARBA00022679"/>
    </source>
</evidence>
<dbReference type="Proteomes" id="UP000027120">
    <property type="component" value="Unassembled WGS sequence"/>
</dbReference>
<dbReference type="SUPFAM" id="SSF56112">
    <property type="entry name" value="Protein kinase-like (PK-like)"/>
    <property type="match status" value="1"/>
</dbReference>
<keyword evidence="7" id="KW-0812">Transmembrane</keyword>
<feature type="domain" description="Protein kinase" evidence="8">
    <location>
        <begin position="314"/>
        <end position="567"/>
    </location>
</feature>
<dbReference type="PANTHER" id="PTHR48055:SF26">
    <property type="entry name" value="TRANSFERASE, PROTEIN KINASE RLK-PELLE-URK-2 FAMILY"/>
    <property type="match status" value="1"/>
</dbReference>
<dbReference type="InterPro" id="IPR017441">
    <property type="entry name" value="Protein_kinase_ATP_BS"/>
</dbReference>
<dbReference type="EMBL" id="KK784900">
    <property type="protein sequence ID" value="KDO66242.1"/>
    <property type="molecule type" value="Genomic_DNA"/>
</dbReference>
<evidence type="ECO:0000256" key="4">
    <source>
        <dbReference type="ARBA" id="ARBA00022777"/>
    </source>
</evidence>
<accession>A0A067FS33</accession>
<evidence type="ECO:0000256" key="3">
    <source>
        <dbReference type="ARBA" id="ARBA00022741"/>
    </source>
</evidence>
<keyword evidence="7" id="KW-0472">Membrane</keyword>
<keyword evidence="1" id="KW-0723">Serine/threonine-protein kinase</keyword>
<dbReference type="PANTHER" id="PTHR48055">
    <property type="entry name" value="LEUCINE-RICH REPEAT RECEPTOR PROTEIN KINASE EMS1"/>
    <property type="match status" value="1"/>
</dbReference>
<dbReference type="SMART" id="SM00220">
    <property type="entry name" value="S_TKc"/>
    <property type="match status" value="1"/>
</dbReference>
<dbReference type="InterPro" id="IPR000719">
    <property type="entry name" value="Prot_kinase_dom"/>
</dbReference>
<dbReference type="AlphaFoldDB" id="A0A067FS33"/>
<feature type="binding site" evidence="6">
    <location>
        <position position="342"/>
    </location>
    <ligand>
        <name>ATP</name>
        <dbReference type="ChEBI" id="CHEBI:30616"/>
    </ligand>
</feature>
<evidence type="ECO:0000313" key="9">
    <source>
        <dbReference type="EMBL" id="KDO66242.1"/>
    </source>
</evidence>
<dbReference type="GO" id="GO:0005886">
    <property type="term" value="C:plasma membrane"/>
    <property type="evidence" value="ECO:0000318"/>
    <property type="project" value="GO_Central"/>
</dbReference>